<dbReference type="InterPro" id="IPR010730">
    <property type="entry name" value="HET"/>
</dbReference>
<dbReference type="PANTHER" id="PTHR24148:SF73">
    <property type="entry name" value="HET DOMAIN PROTEIN (AFU_ORTHOLOGUE AFUA_8G01020)"/>
    <property type="match status" value="1"/>
</dbReference>
<gene>
    <name evidence="2" type="ORF">PV05_03982</name>
</gene>
<dbReference type="AlphaFoldDB" id="A0A0D2FHD7"/>
<proteinExistence type="predicted"/>
<feature type="domain" description="Heterokaryon incompatibility" evidence="1">
    <location>
        <begin position="151"/>
        <end position="254"/>
    </location>
</feature>
<reference evidence="2 3" key="1">
    <citation type="submission" date="2015-01" db="EMBL/GenBank/DDBJ databases">
        <title>The Genome Sequence of Exophiala xenobiotica CBS118157.</title>
        <authorList>
            <consortium name="The Broad Institute Genomics Platform"/>
            <person name="Cuomo C."/>
            <person name="de Hoog S."/>
            <person name="Gorbushina A."/>
            <person name="Stielow B."/>
            <person name="Teixiera M."/>
            <person name="Abouelleil A."/>
            <person name="Chapman S.B."/>
            <person name="Priest M."/>
            <person name="Young S.K."/>
            <person name="Wortman J."/>
            <person name="Nusbaum C."/>
            <person name="Birren B."/>
        </authorList>
    </citation>
    <scope>NUCLEOTIDE SEQUENCE [LARGE SCALE GENOMIC DNA]</scope>
    <source>
        <strain evidence="2 3">CBS 118157</strain>
    </source>
</reference>
<evidence type="ECO:0000259" key="1">
    <source>
        <dbReference type="Pfam" id="PF06985"/>
    </source>
</evidence>
<accession>A0A0D2FHD7</accession>
<protein>
    <recommendedName>
        <fullName evidence="1">Heterokaryon incompatibility domain-containing protein</fullName>
    </recommendedName>
</protein>
<dbReference type="Pfam" id="PF06985">
    <property type="entry name" value="HET"/>
    <property type="match status" value="1"/>
</dbReference>
<sequence length="681" mass="77444">MEGFRRYVVDLFDRLRASLVLPQEPQSNDDLQTDHRVGDINEEAQEIRLLSIEPSQDFDSPLNCSMRTTFLRDAPPYYALSYLCGDPDVTDRIMVNGVELHVTVNLIAMLRQLRAFLSHPSKSSDLIAIINGDAHAPEDPTNMEPAPTLHFWADAICMNQNNRRERAWQVKLMGEIYQNASAVIAWLGPEAEDSARAIAAVRAIAKEMPKISSQHDIDEWIKRHPTTIDFPNVWQAIDSLLRREYWKRTWIMQELVLNDHVLLLCGTSSLYIDDLYRFDTQVPRIWATDPSIPNVHVGVYIDCIVLLRHFWRGSFRDRHDSRFYPLTQARRTRATDLRDKVYGLLGVTKLDIEPDYSCPVSEVYVKTAIEMLNEEGLTLCFGEAGNALRNDRDLPSWAPDWSFEKWLGWDPERWDGVEIDSSNNRYFEVDPSNPKVLHVSGFPVANVTDLAPPLPQPSTDHDAAVCFTQFAKCALERHDSTASAVAIPVLQAILRLVLVDGNILSSDIYRPRLKVPSNEFFTLAAALLKVLCCYSGQQNDLSNRDWTKRIPEFRISVDQGFTASFCQEFLGDTSITTPWHSLEDTLSGINHGHCQYLLTRMARHLIHNNIFYTDRGLLGMGPNVQVDDTIFALKGCKMPVALRKVDSSYQLVGPTLVPGVMDGELFKDGTFDPEYHRLELH</sequence>
<evidence type="ECO:0000313" key="3">
    <source>
        <dbReference type="Proteomes" id="UP000054342"/>
    </source>
</evidence>
<keyword evidence="3" id="KW-1185">Reference proteome</keyword>
<dbReference type="EMBL" id="KN847318">
    <property type="protein sequence ID" value="KIW59539.1"/>
    <property type="molecule type" value="Genomic_DNA"/>
</dbReference>
<dbReference type="RefSeq" id="XP_013320123.1">
    <property type="nucleotide sequence ID" value="XM_013464669.1"/>
</dbReference>
<dbReference type="HOGENOM" id="CLU_004184_7_4_1"/>
<dbReference type="OrthoDB" id="4161734at2759"/>
<dbReference type="GeneID" id="25325890"/>
<dbReference type="InterPro" id="IPR052895">
    <property type="entry name" value="HetReg/Transcr_Mod"/>
</dbReference>
<organism evidence="2 3">
    <name type="scientific">Exophiala xenobiotica</name>
    <dbReference type="NCBI Taxonomy" id="348802"/>
    <lineage>
        <taxon>Eukaryota</taxon>
        <taxon>Fungi</taxon>
        <taxon>Dikarya</taxon>
        <taxon>Ascomycota</taxon>
        <taxon>Pezizomycotina</taxon>
        <taxon>Eurotiomycetes</taxon>
        <taxon>Chaetothyriomycetidae</taxon>
        <taxon>Chaetothyriales</taxon>
        <taxon>Herpotrichiellaceae</taxon>
        <taxon>Exophiala</taxon>
    </lineage>
</organism>
<dbReference type="STRING" id="348802.A0A0D2FHD7"/>
<dbReference type="Proteomes" id="UP000054342">
    <property type="component" value="Unassembled WGS sequence"/>
</dbReference>
<evidence type="ECO:0000313" key="2">
    <source>
        <dbReference type="EMBL" id="KIW59539.1"/>
    </source>
</evidence>
<name>A0A0D2FHD7_9EURO</name>
<dbReference type="PANTHER" id="PTHR24148">
    <property type="entry name" value="ANKYRIN REPEAT DOMAIN-CONTAINING PROTEIN 39 HOMOLOG-RELATED"/>
    <property type="match status" value="1"/>
</dbReference>